<dbReference type="Pfam" id="PF12883">
    <property type="entry name" value="DUF3828"/>
    <property type="match status" value="1"/>
</dbReference>
<keyword evidence="3" id="KW-1185">Reference proteome</keyword>
<reference evidence="2 3" key="4">
    <citation type="journal article" date="2009" name="Appl. Environ. Microbiol.">
        <title>Comparative genome-wide transcriptional profiling of Azorhizobium caulinodans ORS571 grown under free-living and symbiotic conditions.</title>
        <authorList>
            <person name="Tsukada S."/>
            <person name="Aono T."/>
            <person name="Akiba N."/>
            <person name="Lee KB."/>
            <person name="Liu CT."/>
            <person name="Toyazaki H."/>
            <person name="Oyaizu H."/>
        </authorList>
    </citation>
    <scope>NUCLEOTIDE SEQUENCE [LARGE SCALE GENOMIC DNA]</scope>
    <source>
        <strain evidence="3">ATCC 43989 / DSM 5975 / JCM 20966 / LMG 6465 / NBRC 14845 / NCIMB 13405 / ORS 571</strain>
    </source>
</reference>
<reference evidence="3" key="2">
    <citation type="submission" date="2007-04" db="EMBL/GenBank/DDBJ databases">
        <title>Complete genome sequence of the nitrogen-fixing bacterium Azorhizobium caulinodans ORS571.</title>
        <authorList>
            <person name="Lee K.B."/>
            <person name="Backer P.D."/>
            <person name="Aono T."/>
            <person name="Liu C.T."/>
            <person name="Suzuki S."/>
            <person name="Suzuki T."/>
            <person name="Kaneko T."/>
            <person name="Yamada M."/>
            <person name="Tabata S."/>
            <person name="Kupfer D.M."/>
            <person name="Najar F.Z."/>
            <person name="Wiley G.B."/>
            <person name="Roe B."/>
            <person name="Binnewies T."/>
            <person name="Ussery D."/>
            <person name="Vereecke D."/>
            <person name="Gevers D."/>
            <person name="Holsters M."/>
            <person name="Oyaizu H."/>
        </authorList>
    </citation>
    <scope>NUCLEOTIDE SEQUENCE [LARGE SCALE GENOMIC DNA]</scope>
    <source>
        <strain evidence="3">ATCC 43989 / DSM 5975 / JCM 20966 / LMG 6465 / NBRC 14845 / NCIMB 13405 / ORS 571</strain>
    </source>
</reference>
<dbReference type="EMBL" id="AP009384">
    <property type="protein sequence ID" value="BAF86503.1"/>
    <property type="molecule type" value="Genomic_DNA"/>
</dbReference>
<dbReference type="KEGG" id="azc:AZC_0505"/>
<evidence type="ECO:0000313" key="2">
    <source>
        <dbReference type="EMBL" id="BAF86503.1"/>
    </source>
</evidence>
<evidence type="ECO:0000259" key="1">
    <source>
        <dbReference type="Pfam" id="PF12883"/>
    </source>
</evidence>
<evidence type="ECO:0000313" key="3">
    <source>
        <dbReference type="Proteomes" id="UP000000270"/>
    </source>
</evidence>
<feature type="domain" description="DUF3828" evidence="1">
    <location>
        <begin position="61"/>
        <end position="174"/>
    </location>
</feature>
<gene>
    <name evidence="2" type="ordered locus">AZC_0505</name>
</gene>
<dbReference type="Proteomes" id="UP000000270">
    <property type="component" value="Chromosome"/>
</dbReference>
<reference evidence="2 3" key="3">
    <citation type="journal article" date="2008" name="BMC Genomics">
        <title>The genome of the versatile nitrogen fixer Azorhizobium caulinodans ORS571.</title>
        <authorList>
            <person name="Lee KB."/>
            <person name="Backer P.D."/>
            <person name="Aono T."/>
            <person name="Liu CT."/>
            <person name="Suzuki S."/>
            <person name="Suzuki T."/>
            <person name="Kaneko T."/>
            <person name="Yamada M."/>
            <person name="Tabata S."/>
            <person name="Kupfer D.M."/>
            <person name="Najar F.Z."/>
            <person name="Wiley G.B."/>
            <person name="Roe B."/>
            <person name="Binnewies T.T."/>
            <person name="Ussery D.W."/>
            <person name="D'Haeze W."/>
            <person name="Herder J.D."/>
            <person name="Gevers D."/>
            <person name="Vereecke D."/>
            <person name="Holsters M."/>
            <person name="Oyaizu H."/>
        </authorList>
    </citation>
    <scope>NUCLEOTIDE SEQUENCE [LARGE SCALE GENOMIC DNA]</scope>
    <source>
        <strain evidence="3">ATCC 43989 / DSM 5975 / JCM 20966 / LMG 6465 / NBRC 14845 / NCIMB 13405 / ORS 571</strain>
    </source>
</reference>
<protein>
    <recommendedName>
        <fullName evidence="1">DUF3828 domain-containing protein</fullName>
    </recommendedName>
</protein>
<reference evidence="2 3" key="5">
    <citation type="journal article" date="2010" name="Appl. Environ. Microbiol.">
        <title>phrR-like gene praR of Azorhizobium caulinodans ORS571 is essential for symbiosis with Sesbania rostrata and is involved in expression of reb genes.</title>
        <authorList>
            <person name="Akiba N."/>
            <person name="Aono T."/>
            <person name="Toyazaki H."/>
            <person name="Sato S."/>
            <person name="Oyaizu H."/>
        </authorList>
    </citation>
    <scope>NUCLEOTIDE SEQUENCE [LARGE SCALE GENOMIC DNA]</scope>
    <source>
        <strain evidence="3">ATCC 43989 / DSM 5975 / JCM 20966 / LMG 6465 / NBRC 14845 / NCIMB 13405 / ORS 571</strain>
    </source>
</reference>
<dbReference type="Gene3D" id="3.10.450.50">
    <property type="match status" value="1"/>
</dbReference>
<reference evidence="2 3" key="1">
    <citation type="journal article" date="2007" name="Appl. Environ. Microbiol.">
        <title>Rhizobial factors required for stem nodule maturation and maintenance in Sesbania rostrata-Azorhizobium caulinodans ORS571 symbiosis.</title>
        <authorList>
            <person name="Suzuki S."/>
            <person name="Aono T."/>
            <person name="Lee KB."/>
            <person name="Suzuki T."/>
            <person name="Liu CT."/>
            <person name="Miwa H."/>
            <person name="Wakao S."/>
            <person name="Iki T."/>
            <person name="Oyaizu H."/>
        </authorList>
    </citation>
    <scope>NUCLEOTIDE SEQUENCE [LARGE SCALE GENOMIC DNA]</scope>
    <source>
        <strain evidence="3">ATCC 43989 / DSM 5975 / JCM 20966 / LMG 6465 / NBRC 14845 / NCIMB 13405 / ORS 571</strain>
    </source>
</reference>
<dbReference type="InterPro" id="IPR024289">
    <property type="entry name" value="DUF3828"/>
</dbReference>
<name>A8IM80_AZOC5</name>
<dbReference type="HOGENOM" id="CLU_1399978_0_0_5"/>
<proteinExistence type="predicted"/>
<dbReference type="eggNOG" id="ENOG50339YC">
    <property type="taxonomic scope" value="Bacteria"/>
</dbReference>
<dbReference type="STRING" id="438753.AZC_0505"/>
<sequence length="194" mass="21048">MAVRNRQGSRLRNRPTGEGLMRAAWFWTVVVAATLAGGLMGSAPRAHAAPQAAKPAAAPSPETLIRDLYAHYLDTAPDTVVGFDFTDPTVANAYFDPALAKLVIADAKASDPKLNFDPFIEGQDFEIKAVTTSLKAQTSTSATVTAEFENFEEKKTVTFKLTKVGGRWRIADIQWESNPQTLKALLVAKKIQSP</sequence>
<organism evidence="2 3">
    <name type="scientific">Azorhizobium caulinodans (strain ATCC 43989 / DSM 5975 / JCM 20966 / LMG 6465 / NBRC 14845 / NCIMB 13405 / ORS 571)</name>
    <dbReference type="NCBI Taxonomy" id="438753"/>
    <lineage>
        <taxon>Bacteria</taxon>
        <taxon>Pseudomonadati</taxon>
        <taxon>Pseudomonadota</taxon>
        <taxon>Alphaproteobacteria</taxon>
        <taxon>Hyphomicrobiales</taxon>
        <taxon>Xanthobacteraceae</taxon>
        <taxon>Azorhizobium</taxon>
    </lineage>
</organism>
<accession>A8IM80</accession>
<dbReference type="AlphaFoldDB" id="A8IM80"/>
<reference evidence="2 3" key="6">
    <citation type="journal article" date="2011" name="Appl. Environ. Microbiol.">
        <title>Involvement of the azorhizobial chromosome partition gene (parA) in the onset of bacteroid differentiation during Sesbania rostrata stem nodule development.</title>
        <authorList>
            <person name="Liu CT."/>
            <person name="Lee KB."/>
            <person name="Wang YS."/>
            <person name="Peng MH."/>
            <person name="Lee KT."/>
            <person name="Suzuki S."/>
            <person name="Suzuki T."/>
            <person name="Oyaizu H."/>
        </authorList>
    </citation>
    <scope>NUCLEOTIDE SEQUENCE [LARGE SCALE GENOMIC DNA]</scope>
    <source>
        <strain evidence="3">ATCC 43989 / DSM 5975 / JCM 20966 / LMG 6465 / NBRC 14845 / NCIMB 13405 / ORS 571</strain>
    </source>
</reference>